<comment type="subcellular location">
    <subcellularLocation>
        <location evidence="1">Cell membrane</location>
        <topology evidence="1">Multi-pass membrane protein</topology>
    </subcellularLocation>
    <subcellularLocation>
        <location evidence="7">Membrane</location>
        <topology evidence="7">Multi-pass membrane protein</topology>
    </subcellularLocation>
</comment>
<evidence type="ECO:0000256" key="6">
    <source>
        <dbReference type="ARBA" id="ARBA00023136"/>
    </source>
</evidence>
<name>A0ABS2Z6X9_POLSE</name>
<proteinExistence type="inferred from homology"/>
<evidence type="ECO:0000256" key="5">
    <source>
        <dbReference type="ARBA" id="ARBA00022989"/>
    </source>
</evidence>
<keyword evidence="9" id="KW-1185">Reference proteome</keyword>
<comment type="similarity">
    <text evidence="2 7">Belongs to the XK family.</text>
</comment>
<comment type="caution">
    <text evidence="8">The sequence shown here is derived from an EMBL/GenBank/DDBJ whole genome shotgun (WGS) entry which is preliminary data.</text>
</comment>
<evidence type="ECO:0000256" key="2">
    <source>
        <dbReference type="ARBA" id="ARBA00008789"/>
    </source>
</evidence>
<dbReference type="Pfam" id="PF09815">
    <property type="entry name" value="XK-related"/>
    <property type="match status" value="1"/>
</dbReference>
<keyword evidence="3" id="KW-1003">Cell membrane</keyword>
<evidence type="ECO:0000256" key="3">
    <source>
        <dbReference type="ARBA" id="ARBA00022475"/>
    </source>
</evidence>
<keyword evidence="6" id="KW-0472">Membrane</keyword>
<reference evidence="8" key="1">
    <citation type="journal article" date="2021" name="Cell">
        <title>Tracing the genetic footprints of vertebrate landing in non-teleost ray-finned fishes.</title>
        <authorList>
            <person name="Bi X."/>
            <person name="Wang K."/>
            <person name="Yang L."/>
            <person name="Pan H."/>
            <person name="Jiang H."/>
            <person name="Wei Q."/>
            <person name="Fang M."/>
            <person name="Yu H."/>
            <person name="Zhu C."/>
            <person name="Cai Y."/>
            <person name="He Y."/>
            <person name="Gan X."/>
            <person name="Zeng H."/>
            <person name="Yu D."/>
            <person name="Zhu Y."/>
            <person name="Jiang H."/>
            <person name="Qiu Q."/>
            <person name="Yang H."/>
            <person name="Zhang Y.E."/>
            <person name="Wang W."/>
            <person name="Zhu M."/>
            <person name="He S."/>
            <person name="Zhang G."/>
        </authorList>
    </citation>
    <scope>NUCLEOTIDE SEQUENCE</scope>
    <source>
        <strain evidence="8">Bchr_001</strain>
    </source>
</reference>
<feature type="non-terminal residue" evidence="8">
    <location>
        <position position="141"/>
    </location>
</feature>
<feature type="non-terminal residue" evidence="8">
    <location>
        <position position="1"/>
    </location>
</feature>
<keyword evidence="4" id="KW-0812">Transmembrane</keyword>
<evidence type="ECO:0000313" key="8">
    <source>
        <dbReference type="EMBL" id="MBN3293916.1"/>
    </source>
</evidence>
<protein>
    <recommendedName>
        <fullName evidence="7">XK-related protein</fullName>
    </recommendedName>
</protein>
<dbReference type="PANTHER" id="PTHR16024">
    <property type="entry name" value="XK-RELATED PROTEIN"/>
    <property type="match status" value="1"/>
</dbReference>
<evidence type="ECO:0000256" key="4">
    <source>
        <dbReference type="ARBA" id="ARBA00022692"/>
    </source>
</evidence>
<accession>A0ABS2Z6X9</accession>
<organism evidence="8 9">
    <name type="scientific">Polypterus senegalus</name>
    <name type="common">Senegal bichir</name>
    <dbReference type="NCBI Taxonomy" id="55291"/>
    <lineage>
        <taxon>Eukaryota</taxon>
        <taxon>Metazoa</taxon>
        <taxon>Chordata</taxon>
        <taxon>Craniata</taxon>
        <taxon>Vertebrata</taxon>
        <taxon>Euteleostomi</taxon>
        <taxon>Actinopterygii</taxon>
        <taxon>Polypteriformes</taxon>
        <taxon>Polypteridae</taxon>
        <taxon>Polypterus</taxon>
    </lineage>
</organism>
<evidence type="ECO:0000256" key="7">
    <source>
        <dbReference type="RuleBase" id="RU910716"/>
    </source>
</evidence>
<dbReference type="InterPro" id="IPR050895">
    <property type="entry name" value="XK-related_scramblase"/>
</dbReference>
<evidence type="ECO:0000256" key="1">
    <source>
        <dbReference type="ARBA" id="ARBA00004651"/>
    </source>
</evidence>
<gene>
    <name evidence="8" type="primary">Xkr6_1</name>
    <name evidence="8" type="ORF">GTO92_0020700</name>
</gene>
<dbReference type="InterPro" id="IPR018629">
    <property type="entry name" value="XK-rel"/>
</dbReference>
<dbReference type="EMBL" id="JAAWVN010023890">
    <property type="protein sequence ID" value="MBN3293916.1"/>
    <property type="molecule type" value="Genomic_DNA"/>
</dbReference>
<dbReference type="PANTHER" id="PTHR16024:SF7">
    <property type="entry name" value="XK-RELATED PROTEIN 7"/>
    <property type="match status" value="1"/>
</dbReference>
<evidence type="ECO:0000313" key="9">
    <source>
        <dbReference type="Proteomes" id="UP001166052"/>
    </source>
</evidence>
<dbReference type="Proteomes" id="UP001166052">
    <property type="component" value="Unassembled WGS sequence"/>
</dbReference>
<sequence length="141" mass="17197">MPSWIRTGNGSFYEAQMYLTVGVFIERMTVWGFEVIIRYLRTLYLGVQSRWRSEHERRHFYWRMMFESADINMLRLLETFLKSAPQLVLQLSIMIQRIEIEPLQGQKQNRMMYRAQPLKSRKVPFRVIPPLWWMAIVKYFV</sequence>
<keyword evidence="5" id="KW-1133">Transmembrane helix</keyword>